<dbReference type="EMBL" id="MN739086">
    <property type="protein sequence ID" value="QHS87694.1"/>
    <property type="molecule type" value="Genomic_DNA"/>
</dbReference>
<name>A0A6C0B756_9ZZZZ</name>
<dbReference type="GO" id="GO:0003676">
    <property type="term" value="F:nucleic acid binding"/>
    <property type="evidence" value="ECO:0007669"/>
    <property type="project" value="InterPro"/>
</dbReference>
<dbReference type="SUPFAM" id="SSF57756">
    <property type="entry name" value="Retrovirus zinc finger-like domains"/>
    <property type="match status" value="1"/>
</dbReference>
<feature type="domain" description="CCHC-type" evidence="1">
    <location>
        <begin position="219"/>
        <end position="233"/>
    </location>
</feature>
<dbReference type="SMART" id="SM00343">
    <property type="entry name" value="ZnF_C2HC"/>
    <property type="match status" value="2"/>
</dbReference>
<evidence type="ECO:0000259" key="1">
    <source>
        <dbReference type="PROSITE" id="PS50158"/>
    </source>
</evidence>
<dbReference type="CDD" id="cd00719">
    <property type="entry name" value="GIY-YIG_SF"/>
    <property type="match status" value="1"/>
</dbReference>
<dbReference type="Pfam" id="PF01541">
    <property type="entry name" value="GIY-YIG"/>
    <property type="match status" value="1"/>
</dbReference>
<dbReference type="InterPro" id="IPR035901">
    <property type="entry name" value="GIY-YIG_endonuc_sf"/>
</dbReference>
<accession>A0A6C0B756</accession>
<organism evidence="2">
    <name type="scientific">viral metagenome</name>
    <dbReference type="NCBI Taxonomy" id="1070528"/>
    <lineage>
        <taxon>unclassified sequences</taxon>
        <taxon>metagenomes</taxon>
        <taxon>organismal metagenomes</taxon>
    </lineage>
</organism>
<dbReference type="GO" id="GO:0008270">
    <property type="term" value="F:zinc ion binding"/>
    <property type="evidence" value="ECO:0007669"/>
    <property type="project" value="InterPro"/>
</dbReference>
<dbReference type="InterPro" id="IPR036875">
    <property type="entry name" value="Znf_CCHC_sf"/>
</dbReference>
<feature type="domain" description="CCHC-type" evidence="1">
    <location>
        <begin position="102"/>
        <end position="116"/>
    </location>
</feature>
<dbReference type="InterPro" id="IPR001878">
    <property type="entry name" value="Znf_CCHC"/>
</dbReference>
<reference evidence="2" key="1">
    <citation type="journal article" date="2020" name="Nature">
        <title>Giant virus diversity and host interactions through global metagenomics.</title>
        <authorList>
            <person name="Schulz F."/>
            <person name="Roux S."/>
            <person name="Paez-Espino D."/>
            <person name="Jungbluth S."/>
            <person name="Walsh D.A."/>
            <person name="Denef V.J."/>
            <person name="McMahon K.D."/>
            <person name="Konstantinidis K.T."/>
            <person name="Eloe-Fadrosh E.A."/>
            <person name="Kyrpides N.C."/>
            <person name="Woyke T."/>
        </authorList>
    </citation>
    <scope>NUCLEOTIDE SEQUENCE</scope>
    <source>
        <strain evidence="2">GVMAG-M-3300010157-4</strain>
    </source>
</reference>
<proteinExistence type="predicted"/>
<dbReference type="InterPro" id="IPR000305">
    <property type="entry name" value="GIY-YIG_endonuc"/>
</dbReference>
<dbReference type="Gene3D" id="3.40.1440.10">
    <property type="entry name" value="GIY-YIG endonuclease"/>
    <property type="match status" value="1"/>
</dbReference>
<dbReference type="AlphaFoldDB" id="A0A6C0B756"/>
<dbReference type="PROSITE" id="PS50158">
    <property type="entry name" value="ZF_CCHC"/>
    <property type="match status" value="2"/>
</dbReference>
<sequence>MVYIYALKLEQNKYYIGKTNIPHFRIENHFSSNGSEWTKMYKPLSILEIKPNCDDYDEDKITRQYMDKYGIDNVRGGSFVSIMLNKPTIDILQQMSNGTNNKCFTCGGNWHFSKDCIKQITPIRDANNHILPKKQLNNKLGDDMDKYIFDYYDSDEYEEIEYKPVSKTVYVQQPPKTVYVQQPPKIVYVQQPPKTVYVQQTQKPVYTRHPKNTSCGKTKCFRCGRTGHYSPTCYATTNIHGKYL</sequence>
<protein>
    <recommendedName>
        <fullName evidence="1">CCHC-type domain-containing protein</fullName>
    </recommendedName>
</protein>
<evidence type="ECO:0000313" key="2">
    <source>
        <dbReference type="EMBL" id="QHS87694.1"/>
    </source>
</evidence>